<dbReference type="KEGG" id="euz:DVS28_a2751"/>
<name>A0A346XYY3_9ACTN</name>
<evidence type="ECO:0000256" key="1">
    <source>
        <dbReference type="SAM" id="MobiDB-lite"/>
    </source>
</evidence>
<feature type="compositionally biased region" description="Polar residues" evidence="1">
    <location>
        <begin position="53"/>
        <end position="62"/>
    </location>
</feature>
<proteinExistence type="predicted"/>
<reference evidence="2 3" key="1">
    <citation type="submission" date="2018-09" db="EMBL/GenBank/DDBJ databases">
        <title>Complete genome sequence of Euzebya sp. DY32-46 isolated from seawater of Pacific Ocean.</title>
        <authorList>
            <person name="Xu L."/>
            <person name="Wu Y.-H."/>
            <person name="Xu X.-W."/>
        </authorList>
    </citation>
    <scope>NUCLEOTIDE SEQUENCE [LARGE SCALE GENOMIC DNA]</scope>
    <source>
        <strain evidence="2 3">DY32-46</strain>
    </source>
</reference>
<organism evidence="2 3">
    <name type="scientific">Euzebya pacifica</name>
    <dbReference type="NCBI Taxonomy" id="1608957"/>
    <lineage>
        <taxon>Bacteria</taxon>
        <taxon>Bacillati</taxon>
        <taxon>Actinomycetota</taxon>
        <taxon>Nitriliruptoria</taxon>
        <taxon>Euzebyales</taxon>
    </lineage>
</organism>
<feature type="region of interest" description="Disordered" evidence="1">
    <location>
        <begin position="1"/>
        <end position="25"/>
    </location>
</feature>
<sequence>MDLPQARSARERPGVDGCWNGGRHGGRAWRTEIRLWLGCRNARSGSVGEISGPSPTRDSASTMEGRHVHR</sequence>
<evidence type="ECO:0000313" key="3">
    <source>
        <dbReference type="Proteomes" id="UP000264006"/>
    </source>
</evidence>
<protein>
    <submittedName>
        <fullName evidence="2">Uncharacterized protein</fullName>
    </submittedName>
</protein>
<dbReference type="EMBL" id="CP031165">
    <property type="protein sequence ID" value="AXV07430.1"/>
    <property type="molecule type" value="Genomic_DNA"/>
</dbReference>
<gene>
    <name evidence="2" type="ORF">DVS28_a2751</name>
</gene>
<evidence type="ECO:0000313" key="2">
    <source>
        <dbReference type="EMBL" id="AXV07430.1"/>
    </source>
</evidence>
<dbReference type="Proteomes" id="UP000264006">
    <property type="component" value="Chromosome"/>
</dbReference>
<feature type="region of interest" description="Disordered" evidence="1">
    <location>
        <begin position="44"/>
        <end position="70"/>
    </location>
</feature>
<accession>A0A346XYY3</accession>
<keyword evidence="3" id="KW-1185">Reference proteome</keyword>
<dbReference type="AlphaFoldDB" id="A0A346XYY3"/>